<evidence type="ECO:0000313" key="8">
    <source>
        <dbReference type="Proteomes" id="UP001354989"/>
    </source>
</evidence>
<dbReference type="Proteomes" id="UP001354989">
    <property type="component" value="Chromosome"/>
</dbReference>
<feature type="transmembrane region" description="Helical" evidence="5">
    <location>
        <begin position="176"/>
        <end position="204"/>
    </location>
</feature>
<evidence type="ECO:0000256" key="4">
    <source>
        <dbReference type="ARBA" id="ARBA00023136"/>
    </source>
</evidence>
<feature type="transmembrane region" description="Helical" evidence="5">
    <location>
        <begin position="6"/>
        <end position="26"/>
    </location>
</feature>
<dbReference type="Gene3D" id="6.10.280.80">
    <property type="entry name" value="NCX, peripheral helical region"/>
    <property type="match status" value="1"/>
</dbReference>
<dbReference type="PANTHER" id="PTHR10846:SF8">
    <property type="entry name" value="INNER MEMBRANE PROTEIN YRBG"/>
    <property type="match status" value="1"/>
</dbReference>
<gene>
    <name evidence="7" type="primary">yrbG</name>
    <name evidence="7" type="ORF">PEPS_02700</name>
</gene>
<reference evidence="7 8" key="1">
    <citation type="submission" date="2021-12" db="EMBL/GenBank/DDBJ databases">
        <title>Genome sequencing of bacteria with rrn-lacking chromosome and rrn-plasmid.</title>
        <authorList>
            <person name="Anda M."/>
            <person name="Iwasaki W."/>
        </authorList>
    </citation>
    <scope>NUCLEOTIDE SEQUENCE [LARGE SCALE GENOMIC DNA]</scope>
    <source>
        <strain evidence="7 8">NBRC 101262</strain>
    </source>
</reference>
<proteinExistence type="predicted"/>
<evidence type="ECO:0000256" key="2">
    <source>
        <dbReference type="ARBA" id="ARBA00022692"/>
    </source>
</evidence>
<accession>A0ABN6L4J1</accession>
<feature type="transmembrane region" description="Helical" evidence="5">
    <location>
        <begin position="71"/>
        <end position="94"/>
    </location>
</feature>
<dbReference type="InterPro" id="IPR004837">
    <property type="entry name" value="NaCa_Exmemb"/>
</dbReference>
<name>A0ABN6L4J1_9BACT</name>
<evidence type="ECO:0000256" key="1">
    <source>
        <dbReference type="ARBA" id="ARBA00004141"/>
    </source>
</evidence>
<feature type="transmembrane region" description="Helical" evidence="5">
    <location>
        <begin position="244"/>
        <end position="265"/>
    </location>
</feature>
<dbReference type="RefSeq" id="WP_332919806.1">
    <property type="nucleotide sequence ID" value="NZ_AP025292.1"/>
</dbReference>
<dbReference type="PANTHER" id="PTHR10846">
    <property type="entry name" value="SODIUM/POTASSIUM/CALCIUM EXCHANGER"/>
    <property type="match status" value="1"/>
</dbReference>
<dbReference type="InterPro" id="IPR004481">
    <property type="entry name" value="K/Na/Ca-exchanger"/>
</dbReference>
<protein>
    <submittedName>
        <fullName evidence="7">Sodium:calcium antiporter</fullName>
    </submittedName>
</protein>
<keyword evidence="4 5" id="KW-0472">Membrane</keyword>
<comment type="subcellular location">
    <subcellularLocation>
        <location evidence="1">Membrane</location>
        <topology evidence="1">Multi-pass membrane protein</topology>
    </subcellularLocation>
</comment>
<evidence type="ECO:0000259" key="6">
    <source>
        <dbReference type="Pfam" id="PF01699"/>
    </source>
</evidence>
<keyword evidence="3 5" id="KW-1133">Transmembrane helix</keyword>
<organism evidence="7 8">
    <name type="scientific">Persicobacter psychrovividus</name>
    <dbReference type="NCBI Taxonomy" id="387638"/>
    <lineage>
        <taxon>Bacteria</taxon>
        <taxon>Pseudomonadati</taxon>
        <taxon>Bacteroidota</taxon>
        <taxon>Cytophagia</taxon>
        <taxon>Cytophagales</taxon>
        <taxon>Persicobacteraceae</taxon>
        <taxon>Persicobacter</taxon>
    </lineage>
</organism>
<dbReference type="Pfam" id="PF01699">
    <property type="entry name" value="Na_Ca_ex"/>
    <property type="match status" value="2"/>
</dbReference>
<feature type="transmembrane region" description="Helical" evidence="5">
    <location>
        <begin position="210"/>
        <end position="232"/>
    </location>
</feature>
<feature type="transmembrane region" description="Helical" evidence="5">
    <location>
        <begin position="271"/>
        <end position="292"/>
    </location>
</feature>
<dbReference type="InterPro" id="IPR044880">
    <property type="entry name" value="NCX_ion-bd_dom_sf"/>
</dbReference>
<keyword evidence="8" id="KW-1185">Reference proteome</keyword>
<sequence>MNPMLINILSLIGGLVLLIAGGHYLVKGGSTLALRYKISPMVVGLTVIAFGTSAPELLVSVQAAFRGSPDLAMGNVVGSNICNLALVLGITALISPIMVDKKTMRIDWPVTFVASLLLFVLVHGGMLSLVEGAVLFAGLIAYLAYQMVDAKRNPHVPEEVAEVLEQGITGSIFTDLMWILVGGIGLYFGSDFFVGGAQAIALYFEVPERVVGLTVVALGTSLPELVTSVIAARKQQVDLALGNLLGSNIFNILCILGITSMIHPIHVQQAFISNDMIWMLAITLVVLPMMWLGKKISRVDGAILLGLYITYTVLVLV</sequence>
<evidence type="ECO:0000313" key="7">
    <source>
        <dbReference type="EMBL" id="BDC97989.1"/>
    </source>
</evidence>
<evidence type="ECO:0000256" key="3">
    <source>
        <dbReference type="ARBA" id="ARBA00022989"/>
    </source>
</evidence>
<dbReference type="NCBIfam" id="TIGR00367">
    <property type="entry name" value="calcium/sodium antiporter"/>
    <property type="match status" value="1"/>
</dbReference>
<dbReference type="EMBL" id="AP025292">
    <property type="protein sequence ID" value="BDC97989.1"/>
    <property type="molecule type" value="Genomic_DNA"/>
</dbReference>
<keyword evidence="2 5" id="KW-0812">Transmembrane</keyword>
<feature type="domain" description="Sodium/calcium exchanger membrane region" evidence="6">
    <location>
        <begin position="8"/>
        <end position="147"/>
    </location>
</feature>
<feature type="transmembrane region" description="Helical" evidence="5">
    <location>
        <begin position="38"/>
        <end position="65"/>
    </location>
</feature>
<dbReference type="Gene3D" id="1.20.1420.30">
    <property type="entry name" value="NCX, central ion-binding region"/>
    <property type="match status" value="1"/>
</dbReference>
<feature type="domain" description="Sodium/calcium exchanger membrane region" evidence="6">
    <location>
        <begin position="177"/>
        <end position="316"/>
    </location>
</feature>
<feature type="transmembrane region" description="Helical" evidence="5">
    <location>
        <begin position="128"/>
        <end position="145"/>
    </location>
</feature>
<evidence type="ECO:0000256" key="5">
    <source>
        <dbReference type="SAM" id="Phobius"/>
    </source>
</evidence>